<dbReference type="SMART" id="SM00020">
    <property type="entry name" value="Tryp_SPc"/>
    <property type="match status" value="1"/>
</dbReference>
<dbReference type="InterPro" id="IPR018114">
    <property type="entry name" value="TRYPSIN_HIS"/>
</dbReference>
<dbReference type="Proteomes" id="UP000192578">
    <property type="component" value="Unassembled WGS sequence"/>
</dbReference>
<dbReference type="InterPro" id="IPR036055">
    <property type="entry name" value="LDL_receptor-like_sf"/>
</dbReference>
<feature type="domain" description="CUB" evidence="8">
    <location>
        <begin position="28"/>
        <end position="159"/>
    </location>
</feature>
<dbReference type="GO" id="GO:0006508">
    <property type="term" value="P:proteolysis"/>
    <property type="evidence" value="ECO:0007669"/>
    <property type="project" value="UniProtKB-KW"/>
</dbReference>
<dbReference type="OrthoDB" id="10051896at2759"/>
<dbReference type="InterPro" id="IPR001254">
    <property type="entry name" value="Trypsin_dom"/>
</dbReference>
<dbReference type="InterPro" id="IPR002172">
    <property type="entry name" value="LDrepeatLR_classA_rpt"/>
</dbReference>
<dbReference type="InterPro" id="IPR009003">
    <property type="entry name" value="Peptidase_S1_PA"/>
</dbReference>
<dbReference type="PROSITE" id="PS01180">
    <property type="entry name" value="CUB"/>
    <property type="match status" value="1"/>
</dbReference>
<dbReference type="PRINTS" id="PR00722">
    <property type="entry name" value="CHYMOTRYPSIN"/>
</dbReference>
<keyword evidence="10" id="KW-0472">Membrane</keyword>
<dbReference type="SMART" id="SM00192">
    <property type="entry name" value="LDLa"/>
    <property type="match status" value="1"/>
</dbReference>
<comment type="caution">
    <text evidence="10">The sequence shown here is derived from an EMBL/GenBank/DDBJ whole genome shotgun (WGS) entry which is preliminary data.</text>
</comment>
<dbReference type="CDD" id="cd00190">
    <property type="entry name" value="Tryp_SPc"/>
    <property type="match status" value="1"/>
</dbReference>
<evidence type="ECO:0000256" key="2">
    <source>
        <dbReference type="ARBA" id="ARBA00022801"/>
    </source>
</evidence>
<organism evidence="10 11">
    <name type="scientific">Hypsibius exemplaris</name>
    <name type="common">Freshwater tardigrade</name>
    <dbReference type="NCBI Taxonomy" id="2072580"/>
    <lineage>
        <taxon>Eukaryota</taxon>
        <taxon>Metazoa</taxon>
        <taxon>Ecdysozoa</taxon>
        <taxon>Tardigrada</taxon>
        <taxon>Eutardigrada</taxon>
        <taxon>Parachela</taxon>
        <taxon>Hypsibioidea</taxon>
        <taxon>Hypsibiidae</taxon>
        <taxon>Hypsibius</taxon>
    </lineage>
</organism>
<dbReference type="SMART" id="SM00042">
    <property type="entry name" value="CUB"/>
    <property type="match status" value="2"/>
</dbReference>
<feature type="signal peptide" evidence="7">
    <location>
        <begin position="1"/>
        <end position="16"/>
    </location>
</feature>
<comment type="caution">
    <text evidence="5">Lacks conserved residue(s) required for the propagation of feature annotation.</text>
</comment>
<reference evidence="11" key="1">
    <citation type="submission" date="2017-01" db="EMBL/GenBank/DDBJ databases">
        <title>Comparative genomics of anhydrobiosis in the tardigrade Hypsibius dujardini.</title>
        <authorList>
            <person name="Yoshida Y."/>
            <person name="Koutsovoulos G."/>
            <person name="Laetsch D."/>
            <person name="Stevens L."/>
            <person name="Kumar S."/>
            <person name="Horikawa D."/>
            <person name="Ishino K."/>
            <person name="Komine S."/>
            <person name="Tomita M."/>
            <person name="Blaxter M."/>
            <person name="Arakawa K."/>
        </authorList>
    </citation>
    <scope>NUCLEOTIDE SEQUENCE [LARGE SCALE GENOMIC DNA]</scope>
    <source>
        <strain evidence="11">Z151</strain>
    </source>
</reference>
<dbReference type="PROSITE" id="PS50068">
    <property type="entry name" value="LDLRA_2"/>
    <property type="match status" value="1"/>
</dbReference>
<keyword evidence="4" id="KW-1015">Disulfide bond</keyword>
<evidence type="ECO:0000256" key="1">
    <source>
        <dbReference type="ARBA" id="ARBA00022670"/>
    </source>
</evidence>
<dbReference type="InterPro" id="IPR033116">
    <property type="entry name" value="TRYPSIN_SER"/>
</dbReference>
<dbReference type="InterPro" id="IPR001314">
    <property type="entry name" value="Peptidase_S1A"/>
</dbReference>
<dbReference type="SUPFAM" id="SSF57424">
    <property type="entry name" value="LDL receptor-like module"/>
    <property type="match status" value="1"/>
</dbReference>
<evidence type="ECO:0000313" key="11">
    <source>
        <dbReference type="Proteomes" id="UP000192578"/>
    </source>
</evidence>
<evidence type="ECO:0000313" key="10">
    <source>
        <dbReference type="EMBL" id="OQV22780.1"/>
    </source>
</evidence>
<dbReference type="Gene3D" id="2.40.10.10">
    <property type="entry name" value="Trypsin-like serine proteases"/>
    <property type="match status" value="1"/>
</dbReference>
<dbReference type="Pfam" id="PF00089">
    <property type="entry name" value="Trypsin"/>
    <property type="match status" value="1"/>
</dbReference>
<dbReference type="FunFam" id="2.40.10.10:FF:000003">
    <property type="entry name" value="Transmembrane serine protease 3"/>
    <property type="match status" value="1"/>
</dbReference>
<evidence type="ECO:0000256" key="6">
    <source>
        <dbReference type="RuleBase" id="RU363034"/>
    </source>
</evidence>
<dbReference type="InterPro" id="IPR043504">
    <property type="entry name" value="Peptidase_S1_PA_chymotrypsin"/>
</dbReference>
<evidence type="ECO:0000259" key="9">
    <source>
        <dbReference type="PROSITE" id="PS50240"/>
    </source>
</evidence>
<keyword evidence="3 6" id="KW-0720">Serine protease</keyword>
<dbReference type="Pfam" id="PF00057">
    <property type="entry name" value="Ldl_recept_a"/>
    <property type="match status" value="1"/>
</dbReference>
<dbReference type="Pfam" id="PF00431">
    <property type="entry name" value="CUB"/>
    <property type="match status" value="2"/>
</dbReference>
<dbReference type="AlphaFoldDB" id="A0A1W0X611"/>
<sequence>MKVMLTSLLLVLLVLASTFLAGTTDAACSRNLTVGPETTFIASDNFPLPYDNYAFCRWYITGPENQQLTLTFTSFDLEEGEANGQCPHDHVAIFDTARPGGLNQVQSLPICRFLPTTTGPFCGKTVPPTFVAKGNQAVVQFCSDYGVAGNGWRIELTYGEVVVPEPWETQTVVLDSAAADPKILNSPNYPSNYNDNYTALYIIRNAKRDKTVIIRAVLFDLSNDEDHLVVTDVVNNVTRVFTANEPLKELELAGAEEIRIAFETDSFDARRGFSLEVSLVNCGSNQFACDTGDDCYHPSRSCDGTAQCADGSDEKWEYCAPICGKNHFPMQEPTKIVGGTVANRHSLPWQVATFEGSSQGCGGTIITDRWVLTAAHCFSTSATGDGVSVRLGGHNTEISAEEDGAVEINVKRIVCHPYYQTPIQYGYDGCLLHLNESVPFRKNIVPACLPRQGDDVPGGTLCMTSGWGNTQIANPGPNLRQVYVPVVDREVCERDAYPGQISTEMICAGLAEGGRDSCQGDSGGPFICPTGDGRWVVAGIVSWGNGCALVGIPGVYARTAMMDWIVATIAANP</sequence>
<keyword evidence="2 6" id="KW-0378">Hydrolase</keyword>
<dbReference type="PROSITE" id="PS50240">
    <property type="entry name" value="TRYPSIN_DOM"/>
    <property type="match status" value="1"/>
</dbReference>
<evidence type="ECO:0000256" key="3">
    <source>
        <dbReference type="ARBA" id="ARBA00022825"/>
    </source>
</evidence>
<dbReference type="GO" id="GO:0004252">
    <property type="term" value="F:serine-type endopeptidase activity"/>
    <property type="evidence" value="ECO:0007669"/>
    <property type="project" value="InterPro"/>
</dbReference>
<evidence type="ECO:0000256" key="7">
    <source>
        <dbReference type="SAM" id="SignalP"/>
    </source>
</evidence>
<dbReference type="SUPFAM" id="SSF50494">
    <property type="entry name" value="Trypsin-like serine proteases"/>
    <property type="match status" value="1"/>
</dbReference>
<dbReference type="Gene3D" id="4.10.400.10">
    <property type="entry name" value="Low-density Lipoprotein Receptor"/>
    <property type="match status" value="1"/>
</dbReference>
<dbReference type="CDD" id="cd00112">
    <property type="entry name" value="LDLa"/>
    <property type="match status" value="1"/>
</dbReference>
<keyword evidence="7" id="KW-0732">Signal</keyword>
<protein>
    <submittedName>
        <fullName evidence="10">Transmembrane protease serine 6</fullName>
    </submittedName>
</protein>
<evidence type="ECO:0000256" key="4">
    <source>
        <dbReference type="ARBA" id="ARBA00023157"/>
    </source>
</evidence>
<proteinExistence type="predicted"/>
<dbReference type="PANTHER" id="PTHR24252:SF7">
    <property type="entry name" value="HYALIN"/>
    <property type="match status" value="1"/>
</dbReference>
<dbReference type="PROSITE" id="PS00134">
    <property type="entry name" value="TRYPSIN_HIS"/>
    <property type="match status" value="1"/>
</dbReference>
<accession>A0A1W0X611</accession>
<dbReference type="PANTHER" id="PTHR24252">
    <property type="entry name" value="ACROSIN-RELATED"/>
    <property type="match status" value="1"/>
</dbReference>
<evidence type="ECO:0000259" key="8">
    <source>
        <dbReference type="PROSITE" id="PS01180"/>
    </source>
</evidence>
<dbReference type="SUPFAM" id="SSF49854">
    <property type="entry name" value="Spermadhesin, CUB domain"/>
    <property type="match status" value="2"/>
</dbReference>
<keyword evidence="10" id="KW-0812">Transmembrane</keyword>
<feature type="chain" id="PRO_5012438713" evidence="7">
    <location>
        <begin position="17"/>
        <end position="573"/>
    </location>
</feature>
<keyword evidence="1 6" id="KW-0645">Protease</keyword>
<dbReference type="InterPro" id="IPR000859">
    <property type="entry name" value="CUB_dom"/>
</dbReference>
<dbReference type="InterPro" id="IPR035914">
    <property type="entry name" value="Sperma_CUB_dom_sf"/>
</dbReference>
<keyword evidence="11" id="KW-1185">Reference proteome</keyword>
<name>A0A1W0X611_HYPEX</name>
<dbReference type="CDD" id="cd00041">
    <property type="entry name" value="CUB"/>
    <property type="match status" value="1"/>
</dbReference>
<dbReference type="PROSITE" id="PS00135">
    <property type="entry name" value="TRYPSIN_SER"/>
    <property type="match status" value="1"/>
</dbReference>
<evidence type="ECO:0000256" key="5">
    <source>
        <dbReference type="PROSITE-ProRule" id="PRU00124"/>
    </source>
</evidence>
<feature type="domain" description="Peptidase S1" evidence="9">
    <location>
        <begin position="336"/>
        <end position="570"/>
    </location>
</feature>
<dbReference type="EMBL" id="MTYJ01000015">
    <property type="protein sequence ID" value="OQV22780.1"/>
    <property type="molecule type" value="Genomic_DNA"/>
</dbReference>
<gene>
    <name evidence="10" type="ORF">BV898_03217</name>
</gene>
<dbReference type="Gene3D" id="2.60.120.290">
    <property type="entry name" value="Spermadhesin, CUB domain"/>
    <property type="match status" value="2"/>
</dbReference>